<dbReference type="AlphaFoldDB" id="A0A098BIW7"/>
<protein>
    <submittedName>
        <fullName evidence="2">Uncharacterized protein</fullName>
    </submittedName>
</protein>
<name>A0A098BIW7_9NOCA</name>
<evidence type="ECO:0000256" key="1">
    <source>
        <dbReference type="SAM" id="SignalP"/>
    </source>
</evidence>
<evidence type="ECO:0000313" key="2">
    <source>
        <dbReference type="EMBL" id="CDZ88157.1"/>
    </source>
</evidence>
<organism evidence="2 3">
    <name type="scientific">Rhodococcus ruber</name>
    <dbReference type="NCBI Taxonomy" id="1830"/>
    <lineage>
        <taxon>Bacteria</taxon>
        <taxon>Bacillati</taxon>
        <taxon>Actinomycetota</taxon>
        <taxon>Actinomycetes</taxon>
        <taxon>Mycobacteriales</taxon>
        <taxon>Nocardiaceae</taxon>
        <taxon>Rhodococcus</taxon>
    </lineage>
</organism>
<accession>A0A098BIW7</accession>
<dbReference type="Proteomes" id="UP000042997">
    <property type="component" value="Unassembled WGS sequence"/>
</dbReference>
<evidence type="ECO:0000313" key="3">
    <source>
        <dbReference type="Proteomes" id="UP000042997"/>
    </source>
</evidence>
<feature type="signal peptide" evidence="1">
    <location>
        <begin position="1"/>
        <end position="37"/>
    </location>
</feature>
<dbReference type="RefSeq" id="WP_040271227.1">
    <property type="nucleotide sequence ID" value="NZ_JAJNCM010000035.1"/>
</dbReference>
<dbReference type="OrthoDB" id="4482357at2"/>
<gene>
    <name evidence="2" type="ORF">RHRU231_390074</name>
</gene>
<sequence>MLTRSPLRTSLRRLAAVTATVAAATGLTVLTAPTASASTFTRTVGVHDIPGIFIGNTGSVGNITPFINAAVYMRTDPSTPPLRGWTMDFDYCPCTVHWRNETTGVTGTADPFTDLLPAQTGAGAITATVTIDGASITVQSGTATWHAA</sequence>
<proteinExistence type="predicted"/>
<dbReference type="eggNOG" id="ENOG5030318">
    <property type="taxonomic scope" value="Bacteria"/>
</dbReference>
<feature type="chain" id="PRO_5001938791" evidence="1">
    <location>
        <begin position="38"/>
        <end position="148"/>
    </location>
</feature>
<keyword evidence="1" id="KW-0732">Signal</keyword>
<reference evidence="2 3" key="1">
    <citation type="journal article" date="2014" name="Genome Announc.">
        <title>Draft Genome Sequence of Propane- and Butane-Oxidizing Actinobacterium Rhodococcus ruber IEGM 231.</title>
        <authorList>
            <person name="Ivshina I.B."/>
            <person name="Kuyukina M.S."/>
            <person name="Krivoruchko A.V."/>
            <person name="Barbe V."/>
            <person name="Fischer C."/>
        </authorList>
    </citation>
    <scope>NUCLEOTIDE SEQUENCE [LARGE SCALE GENOMIC DNA]</scope>
</reference>
<dbReference type="EMBL" id="CCSD01000049">
    <property type="protein sequence ID" value="CDZ88157.1"/>
    <property type="molecule type" value="Genomic_DNA"/>
</dbReference>